<proteinExistence type="predicted"/>
<feature type="compositionally biased region" description="Basic residues" evidence="1">
    <location>
        <begin position="189"/>
        <end position="202"/>
    </location>
</feature>
<organism evidence="2 3">
    <name type="scientific">Paramecium primaurelia</name>
    <dbReference type="NCBI Taxonomy" id="5886"/>
    <lineage>
        <taxon>Eukaryota</taxon>
        <taxon>Sar</taxon>
        <taxon>Alveolata</taxon>
        <taxon>Ciliophora</taxon>
        <taxon>Intramacronucleata</taxon>
        <taxon>Oligohymenophorea</taxon>
        <taxon>Peniculida</taxon>
        <taxon>Parameciidae</taxon>
        <taxon>Paramecium</taxon>
    </lineage>
</organism>
<evidence type="ECO:0000313" key="3">
    <source>
        <dbReference type="Proteomes" id="UP000688137"/>
    </source>
</evidence>
<reference evidence="2" key="1">
    <citation type="submission" date="2021-01" db="EMBL/GenBank/DDBJ databases">
        <authorList>
            <consortium name="Genoscope - CEA"/>
            <person name="William W."/>
        </authorList>
    </citation>
    <scope>NUCLEOTIDE SEQUENCE</scope>
</reference>
<dbReference type="OMA" id="QMMSKSM"/>
<evidence type="ECO:0000313" key="2">
    <source>
        <dbReference type="EMBL" id="CAD8083590.1"/>
    </source>
</evidence>
<comment type="caution">
    <text evidence="2">The sequence shown here is derived from an EMBL/GenBank/DDBJ whole genome shotgun (WGS) entry which is preliminary data.</text>
</comment>
<sequence length="229" mass="27517">MIISNMIQSISRISDKMQTETNSIIYSLNKFKRGSLKNRNYKQNQEDFINTNEIQLRRKSCYCSECGQLSQFQYKHINNYVQIKKCITLQKNQMMSKSMKIIPTSNRSSIIIQRHQFRMNTCREIQQSHIYNISPARLISMKENAIININKNKEYYYNELLEQIKKKNRLHFRQLSVPQTKKEQEPQLIKKHTQTSSIHRKQKPDIRPYFSHLKLKPINQKFQTSHFEI</sequence>
<protein>
    <submittedName>
        <fullName evidence="2">Uncharacterized protein</fullName>
    </submittedName>
</protein>
<dbReference type="Proteomes" id="UP000688137">
    <property type="component" value="Unassembled WGS sequence"/>
</dbReference>
<keyword evidence="3" id="KW-1185">Reference proteome</keyword>
<evidence type="ECO:0000256" key="1">
    <source>
        <dbReference type="SAM" id="MobiDB-lite"/>
    </source>
</evidence>
<gene>
    <name evidence="2" type="ORF">PPRIM_AZ9-3.1.T0700136</name>
</gene>
<name>A0A8S1MTU9_PARPR</name>
<accession>A0A8S1MTU9</accession>
<dbReference type="AlphaFoldDB" id="A0A8S1MTU9"/>
<dbReference type="EMBL" id="CAJJDM010000073">
    <property type="protein sequence ID" value="CAD8083590.1"/>
    <property type="molecule type" value="Genomic_DNA"/>
</dbReference>
<feature type="region of interest" description="Disordered" evidence="1">
    <location>
        <begin position="177"/>
        <end position="202"/>
    </location>
</feature>